<keyword evidence="1" id="KW-1133">Transmembrane helix</keyword>
<name>A0A4Q1CCC5_9BACT</name>
<reference evidence="2 3" key="1">
    <citation type="submission" date="2019-01" db="EMBL/GenBank/DDBJ databases">
        <title>Lacunisphaera sp. strain TWA-58.</title>
        <authorList>
            <person name="Chen W.-M."/>
        </authorList>
    </citation>
    <scope>NUCLEOTIDE SEQUENCE [LARGE SCALE GENOMIC DNA]</scope>
    <source>
        <strain evidence="2 3">TWA-58</strain>
    </source>
</reference>
<evidence type="ECO:0000313" key="3">
    <source>
        <dbReference type="Proteomes" id="UP000290218"/>
    </source>
</evidence>
<protein>
    <submittedName>
        <fullName evidence="2">Uncharacterized protein</fullName>
    </submittedName>
</protein>
<sequence length="161" mass="17655">MRNPYQRPWPATFFYVLAGLTLLIYLLLGGIVIWGGGTSPENLPIKEAEGIFKALGVWFVIVGVLISSVIAAIGYVIELIAKIEWNTRPPSWATGDGHVPTAAPPGVKLYYYIDKGPLVGPMTAPDILNLVRDGKLSIATRYFVEENGQRRPLANLSDINF</sequence>
<dbReference type="Proteomes" id="UP000290218">
    <property type="component" value="Unassembled WGS sequence"/>
</dbReference>
<dbReference type="EMBL" id="SDHX01000001">
    <property type="protein sequence ID" value="RXK56775.1"/>
    <property type="molecule type" value="Genomic_DNA"/>
</dbReference>
<keyword evidence="1" id="KW-0472">Membrane</keyword>
<evidence type="ECO:0000313" key="2">
    <source>
        <dbReference type="EMBL" id="RXK56775.1"/>
    </source>
</evidence>
<evidence type="ECO:0000256" key="1">
    <source>
        <dbReference type="SAM" id="Phobius"/>
    </source>
</evidence>
<dbReference type="RefSeq" id="WP_129048141.1">
    <property type="nucleotide sequence ID" value="NZ_SDHX01000001.1"/>
</dbReference>
<dbReference type="AlphaFoldDB" id="A0A4Q1CCC5"/>
<comment type="caution">
    <text evidence="2">The sequence shown here is derived from an EMBL/GenBank/DDBJ whole genome shotgun (WGS) entry which is preliminary data.</text>
</comment>
<accession>A0A4Q1CCC5</accession>
<keyword evidence="3" id="KW-1185">Reference proteome</keyword>
<proteinExistence type="predicted"/>
<organism evidence="2 3">
    <name type="scientific">Oleiharenicola lentus</name>
    <dbReference type="NCBI Taxonomy" id="2508720"/>
    <lineage>
        <taxon>Bacteria</taxon>
        <taxon>Pseudomonadati</taxon>
        <taxon>Verrucomicrobiota</taxon>
        <taxon>Opitutia</taxon>
        <taxon>Opitutales</taxon>
        <taxon>Opitutaceae</taxon>
        <taxon>Oleiharenicola</taxon>
    </lineage>
</organism>
<keyword evidence="1" id="KW-0812">Transmembrane</keyword>
<feature type="transmembrane region" description="Helical" evidence="1">
    <location>
        <begin position="12"/>
        <end position="35"/>
    </location>
</feature>
<gene>
    <name evidence="2" type="ORF">ESB00_13165</name>
</gene>
<feature type="transmembrane region" description="Helical" evidence="1">
    <location>
        <begin position="55"/>
        <end position="77"/>
    </location>
</feature>